<sequence>MSNSAYRTTPQQIETMPPGIGYIIGNEVAERFSFYGMRAILYVFMTEHLMSAAGSPAVMDKETATEWQHWFMVGVYALPLFGAILSDWLLGKYRTIITLSLAYCLGHAVLALVDFPQVTGAEPKTLLLIALCLLSLGAGGIKPCVSAHVGDQFGSQNKQLLPRIFQWFYFSINLGAAGSMILTPRLLANFGPGVAFGVPGVLMAIATFVFWLGRHEFVHIPATGNRLFTEIISPDSRRAIFNLMPVFVFTMMFFCLFDQTQSRWVEQAKSMNRNVMGFDFNPSEFQAVNSIFVLILVPIFGTIIYPTCERFFAVTPLRKIGAGLFVTAISFAICALVQKWIDGGGHPHIAWQVLAYIVITAGEVLVSITVLELSYTQAPQKIKSFMMGVFMLVAIAGGNVLTAVVNGKIKAFEAAGYRFLTGENYYWTFTIAMVATAVVFVAWSQFYRGQTYIQGEEASTH</sequence>
<dbReference type="KEGG" id="lpav:PLANPX_4492"/>
<feature type="transmembrane region" description="Helical" evidence="6">
    <location>
        <begin position="39"/>
        <end position="58"/>
    </location>
</feature>
<evidence type="ECO:0000313" key="8">
    <source>
        <dbReference type="Proteomes" id="UP000326837"/>
    </source>
</evidence>
<evidence type="ECO:0000256" key="2">
    <source>
        <dbReference type="ARBA" id="ARBA00005982"/>
    </source>
</evidence>
<gene>
    <name evidence="7" type="ORF">PLANPX_4492</name>
</gene>
<dbReference type="InterPro" id="IPR036259">
    <property type="entry name" value="MFS_trans_sf"/>
</dbReference>
<feature type="transmembrane region" description="Helical" evidence="6">
    <location>
        <begin position="425"/>
        <end position="443"/>
    </location>
</feature>
<dbReference type="GO" id="GO:0016020">
    <property type="term" value="C:membrane"/>
    <property type="evidence" value="ECO:0007669"/>
    <property type="project" value="UniProtKB-SubCell"/>
</dbReference>
<evidence type="ECO:0000256" key="4">
    <source>
        <dbReference type="ARBA" id="ARBA00022989"/>
    </source>
</evidence>
<evidence type="ECO:0000256" key="6">
    <source>
        <dbReference type="SAM" id="Phobius"/>
    </source>
</evidence>
<feature type="transmembrane region" description="Helical" evidence="6">
    <location>
        <begin position="70"/>
        <end position="89"/>
    </location>
</feature>
<reference evidence="8" key="1">
    <citation type="submission" date="2019-10" db="EMBL/GenBank/DDBJ databases">
        <title>Lacipirellula parvula gen. nov., sp. nov., representing a lineage of planctomycetes widespread in freshwater anoxic habitats, and description of the family Lacipirellulaceae.</title>
        <authorList>
            <person name="Dedysh S.N."/>
            <person name="Kulichevskaya I.S."/>
            <person name="Beletsky A.V."/>
            <person name="Rakitin A.L."/>
            <person name="Mardanov A.V."/>
            <person name="Ivanova A.A."/>
            <person name="Saltykova V.X."/>
            <person name="Rijpstra W.I.C."/>
            <person name="Sinninghe Damste J.S."/>
            <person name="Ravin N.V."/>
        </authorList>
    </citation>
    <scope>NUCLEOTIDE SEQUENCE [LARGE SCALE GENOMIC DNA]</scope>
    <source>
        <strain evidence="8">PX69</strain>
    </source>
</reference>
<feature type="transmembrane region" description="Helical" evidence="6">
    <location>
        <begin position="166"/>
        <end position="187"/>
    </location>
</feature>
<dbReference type="Gene3D" id="1.20.1250.20">
    <property type="entry name" value="MFS general substrate transporter like domains"/>
    <property type="match status" value="2"/>
</dbReference>
<feature type="transmembrane region" description="Helical" evidence="6">
    <location>
        <begin position="385"/>
        <end position="405"/>
    </location>
</feature>
<dbReference type="Proteomes" id="UP000326837">
    <property type="component" value="Chromosome"/>
</dbReference>
<dbReference type="SUPFAM" id="SSF103473">
    <property type="entry name" value="MFS general substrate transporter"/>
    <property type="match status" value="1"/>
</dbReference>
<comment type="similarity">
    <text evidence="2">Belongs to the major facilitator superfamily. Proton-dependent oligopeptide transporter (POT/PTR) (TC 2.A.17) family.</text>
</comment>
<keyword evidence="8" id="KW-1185">Reference proteome</keyword>
<dbReference type="EMBL" id="AP021861">
    <property type="protein sequence ID" value="BBO34880.1"/>
    <property type="molecule type" value="Genomic_DNA"/>
</dbReference>
<dbReference type="GO" id="GO:0022857">
    <property type="term" value="F:transmembrane transporter activity"/>
    <property type="evidence" value="ECO:0007669"/>
    <property type="project" value="InterPro"/>
</dbReference>
<keyword evidence="5 6" id="KW-0472">Membrane</keyword>
<proteinExistence type="inferred from homology"/>
<comment type="subcellular location">
    <subcellularLocation>
        <location evidence="1">Membrane</location>
        <topology evidence="1">Multi-pass membrane protein</topology>
    </subcellularLocation>
</comment>
<feature type="transmembrane region" description="Helical" evidence="6">
    <location>
        <begin position="96"/>
        <end position="113"/>
    </location>
</feature>
<dbReference type="CDD" id="cd17347">
    <property type="entry name" value="MFS_SLC15A1_2_like"/>
    <property type="match status" value="1"/>
</dbReference>
<dbReference type="InterPro" id="IPR000109">
    <property type="entry name" value="POT_fam"/>
</dbReference>
<organism evidence="7 8">
    <name type="scientific">Lacipirellula parvula</name>
    <dbReference type="NCBI Taxonomy" id="2650471"/>
    <lineage>
        <taxon>Bacteria</taxon>
        <taxon>Pseudomonadati</taxon>
        <taxon>Planctomycetota</taxon>
        <taxon>Planctomycetia</taxon>
        <taxon>Pirellulales</taxon>
        <taxon>Lacipirellulaceae</taxon>
        <taxon>Lacipirellula</taxon>
    </lineage>
</organism>
<evidence type="ECO:0000256" key="3">
    <source>
        <dbReference type="ARBA" id="ARBA00022692"/>
    </source>
</evidence>
<feature type="transmembrane region" description="Helical" evidence="6">
    <location>
        <begin position="353"/>
        <end position="373"/>
    </location>
</feature>
<dbReference type="AlphaFoldDB" id="A0A5K7XDN9"/>
<dbReference type="RefSeq" id="WP_152100368.1">
    <property type="nucleotide sequence ID" value="NZ_AP021861.1"/>
</dbReference>
<feature type="transmembrane region" description="Helical" evidence="6">
    <location>
        <begin position="239"/>
        <end position="257"/>
    </location>
</feature>
<evidence type="ECO:0000256" key="1">
    <source>
        <dbReference type="ARBA" id="ARBA00004141"/>
    </source>
</evidence>
<evidence type="ECO:0000256" key="5">
    <source>
        <dbReference type="ARBA" id="ARBA00023136"/>
    </source>
</evidence>
<feature type="transmembrane region" description="Helical" evidence="6">
    <location>
        <begin position="193"/>
        <end position="212"/>
    </location>
</feature>
<protein>
    <submittedName>
        <fullName evidence="7">Di-tripeptide/cation symporter</fullName>
    </submittedName>
</protein>
<feature type="transmembrane region" description="Helical" evidence="6">
    <location>
        <begin position="125"/>
        <end position="145"/>
    </location>
</feature>
<keyword evidence="4 6" id="KW-1133">Transmembrane helix</keyword>
<accession>A0A5K7XDN9</accession>
<evidence type="ECO:0000313" key="7">
    <source>
        <dbReference type="EMBL" id="BBO34880.1"/>
    </source>
</evidence>
<dbReference type="PANTHER" id="PTHR11654">
    <property type="entry name" value="OLIGOPEPTIDE TRANSPORTER-RELATED"/>
    <property type="match status" value="1"/>
</dbReference>
<dbReference type="Pfam" id="PF00854">
    <property type="entry name" value="PTR2"/>
    <property type="match status" value="2"/>
</dbReference>
<name>A0A5K7XDN9_9BACT</name>
<feature type="transmembrane region" description="Helical" evidence="6">
    <location>
        <begin position="320"/>
        <end position="341"/>
    </location>
</feature>
<keyword evidence="3 6" id="KW-0812">Transmembrane</keyword>
<feature type="transmembrane region" description="Helical" evidence="6">
    <location>
        <begin position="287"/>
        <end position="308"/>
    </location>
</feature>